<evidence type="ECO:0000313" key="4">
    <source>
        <dbReference type="EMBL" id="KKU91103.1"/>
    </source>
</evidence>
<name>A0A0G1WLB7_9BACT</name>
<dbReference type="Gene3D" id="3.40.50.2000">
    <property type="entry name" value="Glycogen Phosphorylase B"/>
    <property type="match status" value="2"/>
</dbReference>
<dbReference type="PANTHER" id="PTHR46401:SF2">
    <property type="entry name" value="GLYCOSYLTRANSFERASE WBBK-RELATED"/>
    <property type="match status" value="1"/>
</dbReference>
<protein>
    <submittedName>
        <fullName evidence="4">Mannosyltransferase B-like protein</fullName>
    </submittedName>
</protein>
<organism evidence="4 5">
    <name type="scientific">Candidatus Jorgensenbacteria bacterium GW2011_GWA1_48_11</name>
    <dbReference type="NCBI Taxonomy" id="1618660"/>
    <lineage>
        <taxon>Bacteria</taxon>
        <taxon>Candidatus Joergenseniibacteriota</taxon>
    </lineage>
</organism>
<evidence type="ECO:0000313" key="5">
    <source>
        <dbReference type="Proteomes" id="UP000034956"/>
    </source>
</evidence>
<keyword evidence="1 4" id="KW-0808">Transferase</keyword>
<reference evidence="4 5" key="1">
    <citation type="journal article" date="2015" name="Nature">
        <title>rRNA introns, odd ribosomes, and small enigmatic genomes across a large radiation of phyla.</title>
        <authorList>
            <person name="Brown C.T."/>
            <person name="Hug L.A."/>
            <person name="Thomas B.C."/>
            <person name="Sharon I."/>
            <person name="Castelle C.J."/>
            <person name="Singh A."/>
            <person name="Wilkins M.J."/>
            <person name="Williams K.H."/>
            <person name="Banfield J.F."/>
        </authorList>
    </citation>
    <scope>NUCLEOTIDE SEQUENCE [LARGE SCALE GENOMIC DNA]</scope>
</reference>
<evidence type="ECO:0000256" key="1">
    <source>
        <dbReference type="ARBA" id="ARBA00022679"/>
    </source>
</evidence>
<dbReference type="PANTHER" id="PTHR46401">
    <property type="entry name" value="GLYCOSYLTRANSFERASE WBBK-RELATED"/>
    <property type="match status" value="1"/>
</dbReference>
<dbReference type="InterPro" id="IPR001296">
    <property type="entry name" value="Glyco_trans_1"/>
</dbReference>
<dbReference type="InterPro" id="IPR028098">
    <property type="entry name" value="Glyco_trans_4-like_N"/>
</dbReference>
<feature type="domain" description="Glycosyl transferase family 1" evidence="2">
    <location>
        <begin position="193"/>
        <end position="358"/>
    </location>
</feature>
<dbReference type="CDD" id="cd03809">
    <property type="entry name" value="GT4_MtfB-like"/>
    <property type="match status" value="1"/>
</dbReference>
<dbReference type="EMBL" id="LCPF01000004">
    <property type="protein sequence ID" value="KKU91103.1"/>
    <property type="molecule type" value="Genomic_DNA"/>
</dbReference>
<sequence>MKILVDVRLLSKGKLSGIEGYAKLLIDHLLEADSENQYVFFYNGFKKAVLPSGWTGKKNVRVVDWRVPNRLLDFSFRWLNWPKIDSFFEPAVVFSPHFNLLRLHRGVKRVITFHDLSFVHFPEFYPRRKRFWHWSQDYRRQAGKAAALTAVSEFTKIDLVETLGIAPEKIRVVYPGVNSFFSQIRPGDEALNKFAGQKELQCPFLLSVGVLEPRKNIPALIRAFGLLKGRPDNRDLKLVIVGERGWLYDTIFKEIQASPYKNQIVWWGRASFEDLWRLYNLASVFVYPSFFEGFGFPPLEAQACGLPVVASNRSSLPEILGDSALLHDPWRVAELAEAIEAVLANPGLAKTMREKGFKNVERFDWPRAGKTMLNLFNDLKNHA</sequence>
<keyword evidence="4" id="KW-0328">Glycosyltransferase</keyword>
<proteinExistence type="predicted"/>
<feature type="domain" description="Glycosyltransferase subfamily 4-like N-terminal" evidence="3">
    <location>
        <begin position="17"/>
        <end position="178"/>
    </location>
</feature>
<dbReference type="GO" id="GO:0016757">
    <property type="term" value="F:glycosyltransferase activity"/>
    <property type="evidence" value="ECO:0007669"/>
    <property type="project" value="UniProtKB-KW"/>
</dbReference>
<dbReference type="FunFam" id="3.40.50.2000:FF:000119">
    <property type="entry name" value="Glycosyl transferase group 1"/>
    <property type="match status" value="1"/>
</dbReference>
<dbReference type="GO" id="GO:0009103">
    <property type="term" value="P:lipopolysaccharide biosynthetic process"/>
    <property type="evidence" value="ECO:0007669"/>
    <property type="project" value="TreeGrafter"/>
</dbReference>
<comment type="caution">
    <text evidence="4">The sequence shown here is derived from an EMBL/GenBank/DDBJ whole genome shotgun (WGS) entry which is preliminary data.</text>
</comment>
<dbReference type="Pfam" id="PF00534">
    <property type="entry name" value="Glycos_transf_1"/>
    <property type="match status" value="1"/>
</dbReference>
<dbReference type="AlphaFoldDB" id="A0A0G1WLB7"/>
<dbReference type="SUPFAM" id="SSF53756">
    <property type="entry name" value="UDP-Glycosyltransferase/glycogen phosphorylase"/>
    <property type="match status" value="1"/>
</dbReference>
<accession>A0A0G1WLB7</accession>
<gene>
    <name evidence="4" type="ORF">UY23_C0004G0048</name>
</gene>
<evidence type="ECO:0000259" key="2">
    <source>
        <dbReference type="Pfam" id="PF00534"/>
    </source>
</evidence>
<dbReference type="Pfam" id="PF13439">
    <property type="entry name" value="Glyco_transf_4"/>
    <property type="match status" value="1"/>
</dbReference>
<evidence type="ECO:0000259" key="3">
    <source>
        <dbReference type="Pfam" id="PF13439"/>
    </source>
</evidence>
<dbReference type="Proteomes" id="UP000034956">
    <property type="component" value="Unassembled WGS sequence"/>
</dbReference>